<protein>
    <submittedName>
        <fullName evidence="2">Uncharacterized protein</fullName>
    </submittedName>
</protein>
<feature type="transmembrane region" description="Helical" evidence="1">
    <location>
        <begin position="62"/>
        <end position="83"/>
    </location>
</feature>
<sequence>MRFIDLLCPPALLYLLYIVVHIGLDLSFGMWATAVMKVIMGLAGVIILDALCSVDLGVVSWAIVATPFIMVALATSISLGLGIDRQAAKIVKEGFSGLTYDNSKNRDKVVTTLKDDAGALPLSQDSTY</sequence>
<proteinExistence type="predicted"/>
<keyword evidence="1" id="KW-0812">Transmembrane</keyword>
<keyword evidence="1" id="KW-0472">Membrane</keyword>
<evidence type="ECO:0000256" key="1">
    <source>
        <dbReference type="SAM" id="Phobius"/>
    </source>
</evidence>
<dbReference type="EMBL" id="MN739416">
    <property type="protein sequence ID" value="QHT03692.1"/>
    <property type="molecule type" value="Genomic_DNA"/>
</dbReference>
<feature type="transmembrane region" description="Helical" evidence="1">
    <location>
        <begin position="12"/>
        <end position="31"/>
    </location>
</feature>
<accession>A0A6C0CHM5</accession>
<dbReference type="AlphaFoldDB" id="A0A6C0CHM5"/>
<organism evidence="2">
    <name type="scientific">viral metagenome</name>
    <dbReference type="NCBI Taxonomy" id="1070528"/>
    <lineage>
        <taxon>unclassified sequences</taxon>
        <taxon>metagenomes</taxon>
        <taxon>organismal metagenomes</taxon>
    </lineage>
</organism>
<reference evidence="2" key="1">
    <citation type="journal article" date="2020" name="Nature">
        <title>Giant virus diversity and host interactions through global metagenomics.</title>
        <authorList>
            <person name="Schulz F."/>
            <person name="Roux S."/>
            <person name="Paez-Espino D."/>
            <person name="Jungbluth S."/>
            <person name="Walsh D.A."/>
            <person name="Denef V.J."/>
            <person name="McMahon K.D."/>
            <person name="Konstantinidis K.T."/>
            <person name="Eloe-Fadrosh E.A."/>
            <person name="Kyrpides N.C."/>
            <person name="Woyke T."/>
        </authorList>
    </citation>
    <scope>NUCLEOTIDE SEQUENCE</scope>
    <source>
        <strain evidence="2">GVMAG-M-3300021120-1</strain>
    </source>
</reference>
<keyword evidence="1" id="KW-1133">Transmembrane helix</keyword>
<name>A0A6C0CHM5_9ZZZZ</name>
<evidence type="ECO:0000313" key="2">
    <source>
        <dbReference type="EMBL" id="QHT03692.1"/>
    </source>
</evidence>